<gene>
    <name evidence="9" type="ORF">B4U80_10549</name>
</gene>
<evidence type="ECO:0000256" key="3">
    <source>
        <dbReference type="ARBA" id="ARBA00022490"/>
    </source>
</evidence>
<dbReference type="AlphaFoldDB" id="A0A443SWS4"/>
<dbReference type="Proteomes" id="UP000288716">
    <property type="component" value="Unassembled WGS sequence"/>
</dbReference>
<accession>A0A443SWS4</accession>
<organism evidence="9 10">
    <name type="scientific">Leptotrombidium deliense</name>
    <dbReference type="NCBI Taxonomy" id="299467"/>
    <lineage>
        <taxon>Eukaryota</taxon>
        <taxon>Metazoa</taxon>
        <taxon>Ecdysozoa</taxon>
        <taxon>Arthropoda</taxon>
        <taxon>Chelicerata</taxon>
        <taxon>Arachnida</taxon>
        <taxon>Acari</taxon>
        <taxon>Acariformes</taxon>
        <taxon>Trombidiformes</taxon>
        <taxon>Prostigmata</taxon>
        <taxon>Anystina</taxon>
        <taxon>Parasitengona</taxon>
        <taxon>Trombiculoidea</taxon>
        <taxon>Trombiculidae</taxon>
        <taxon>Leptotrombidium</taxon>
    </lineage>
</organism>
<name>A0A443SWS4_9ACAR</name>
<proteinExistence type="inferred from homology"/>
<dbReference type="SUPFAM" id="SSF48452">
    <property type="entry name" value="TPR-like"/>
    <property type="match status" value="1"/>
</dbReference>
<comment type="subcellular location">
    <subcellularLocation>
        <location evidence="1">Cytoplasm</location>
        <location evidence="1">Cytoskeleton</location>
    </subcellularLocation>
</comment>
<evidence type="ECO:0000259" key="8">
    <source>
        <dbReference type="Pfam" id="PF17681"/>
    </source>
</evidence>
<dbReference type="GO" id="GO:0051011">
    <property type="term" value="F:microtubule minus-end binding"/>
    <property type="evidence" value="ECO:0007669"/>
    <property type="project" value="TreeGrafter"/>
</dbReference>
<dbReference type="VEuPathDB" id="VectorBase:LDEU000080"/>
<evidence type="ECO:0000256" key="5">
    <source>
        <dbReference type="ARBA" id="ARBA00023212"/>
    </source>
</evidence>
<dbReference type="InterPro" id="IPR040457">
    <property type="entry name" value="GCP_C"/>
</dbReference>
<dbReference type="InterPro" id="IPR007259">
    <property type="entry name" value="GCP"/>
</dbReference>
<feature type="domain" description="Gamma tubulin complex component protein N-terminal" evidence="8">
    <location>
        <begin position="137"/>
        <end position="440"/>
    </location>
</feature>
<dbReference type="GO" id="GO:0051321">
    <property type="term" value="P:meiotic cell cycle"/>
    <property type="evidence" value="ECO:0007669"/>
    <property type="project" value="TreeGrafter"/>
</dbReference>
<dbReference type="InterPro" id="IPR041470">
    <property type="entry name" value="GCP_N"/>
</dbReference>
<keyword evidence="3" id="KW-0963">Cytoplasm</keyword>
<dbReference type="GO" id="GO:0000922">
    <property type="term" value="C:spindle pole"/>
    <property type="evidence" value="ECO:0007669"/>
    <property type="project" value="InterPro"/>
</dbReference>
<dbReference type="Gene3D" id="1.20.120.1900">
    <property type="entry name" value="Gamma-tubulin complex, C-terminal domain"/>
    <property type="match status" value="1"/>
</dbReference>
<reference evidence="9 10" key="1">
    <citation type="journal article" date="2018" name="Gigascience">
        <title>Genomes of trombidid mites reveal novel predicted allergens and laterally-transferred genes associated with secondary metabolism.</title>
        <authorList>
            <person name="Dong X."/>
            <person name="Chaisiri K."/>
            <person name="Xia D."/>
            <person name="Armstrong S.D."/>
            <person name="Fang Y."/>
            <person name="Donnelly M.J."/>
            <person name="Kadowaki T."/>
            <person name="McGarry J.W."/>
            <person name="Darby A.C."/>
            <person name="Makepeace B.L."/>
        </authorList>
    </citation>
    <scope>NUCLEOTIDE SEQUENCE [LARGE SCALE GENOMIC DNA]</scope>
    <source>
        <strain evidence="9">UoL-UT</strain>
    </source>
</reference>
<feature type="domain" description="Gamma tubulin complex component C-terminal" evidence="7">
    <location>
        <begin position="445"/>
        <end position="767"/>
    </location>
</feature>
<dbReference type="OrthoDB" id="5860513at2759"/>
<dbReference type="GO" id="GO:0000278">
    <property type="term" value="P:mitotic cell cycle"/>
    <property type="evidence" value="ECO:0007669"/>
    <property type="project" value="TreeGrafter"/>
</dbReference>
<comment type="similarity">
    <text evidence="2">Belongs to the TUBGCP family.</text>
</comment>
<dbReference type="STRING" id="299467.A0A443SWS4"/>
<evidence type="ECO:0000256" key="2">
    <source>
        <dbReference type="ARBA" id="ARBA00010337"/>
    </source>
</evidence>
<evidence type="ECO:0000256" key="6">
    <source>
        <dbReference type="SAM" id="MobiDB-lite"/>
    </source>
</evidence>
<dbReference type="GO" id="GO:0000930">
    <property type="term" value="C:gamma-tubulin complex"/>
    <property type="evidence" value="ECO:0007669"/>
    <property type="project" value="TreeGrafter"/>
</dbReference>
<dbReference type="Gene3D" id="1.25.40.10">
    <property type="entry name" value="Tetratricopeptide repeat domain"/>
    <property type="match status" value="1"/>
</dbReference>
<dbReference type="GO" id="GO:0051225">
    <property type="term" value="P:spindle assembly"/>
    <property type="evidence" value="ECO:0007669"/>
    <property type="project" value="TreeGrafter"/>
</dbReference>
<dbReference type="GO" id="GO:0043015">
    <property type="term" value="F:gamma-tubulin binding"/>
    <property type="evidence" value="ECO:0007669"/>
    <property type="project" value="InterPro"/>
</dbReference>
<evidence type="ECO:0000313" key="10">
    <source>
        <dbReference type="Proteomes" id="UP000288716"/>
    </source>
</evidence>
<feature type="region of interest" description="Disordered" evidence="6">
    <location>
        <begin position="98"/>
        <end position="119"/>
    </location>
</feature>
<evidence type="ECO:0000256" key="1">
    <source>
        <dbReference type="ARBA" id="ARBA00004245"/>
    </source>
</evidence>
<dbReference type="GO" id="GO:0031122">
    <property type="term" value="P:cytoplasmic microtubule organization"/>
    <property type="evidence" value="ECO:0007669"/>
    <property type="project" value="TreeGrafter"/>
</dbReference>
<dbReference type="Pfam" id="PF04130">
    <property type="entry name" value="GCP_C_terminal"/>
    <property type="match status" value="1"/>
</dbReference>
<dbReference type="Pfam" id="PF17681">
    <property type="entry name" value="GCP_N_terminal"/>
    <property type="match status" value="1"/>
</dbReference>
<protein>
    <submittedName>
        <fullName evidence="9">Gamma-tubulin complex component 3-like protein</fullName>
    </submittedName>
</protein>
<evidence type="ECO:0000313" key="9">
    <source>
        <dbReference type="EMBL" id="RWS31957.1"/>
    </source>
</evidence>
<dbReference type="InterPro" id="IPR042241">
    <property type="entry name" value="GCP_C_sf"/>
</dbReference>
<sequence length="794" mass="91981">METETCRELFLEGERLCKNGDFKSGISFFEAAIKLGTTDSKLLSSIYGQLGNAYFILANHEKSVDASKPEPNNVAKPQRNTVSAYDFALLNFSSTHSLNTAQSDKSSSRNSSARRRPHTIHVDSSDLNTVVPESELMREILFAFQGLNGRILLQDPNNDFRYTIDSRYCIPPSMRKLVLRLTNIGWLFNKINTYCEFISKNNSLGHVCQSFASALQEEIRSYYGLVTMIEEMLQFNSSDDKPAISLLNLQLYTFESFYCLKMFTRLVEKCKNKRGGALVYVVHQFIQHGDPFVRECMTRILRQVVMPIQQMLGQWLFHGELEDSYKEFFVTSSRSGLVSPGDALWHEKYSINKNMFPGFITMQEAKKILATGKAVNLLKQIGENAASLSGYGELKILYETTKVEQLFSDGTNAGEKGEFQKLLQRAYKETSEKALKLLFEDYQFMNHLRGLRLFLLLGQGDFIRHLMDILEPELEKPAQQLKQHCLASLLNSAIRSTNAQFLDDDVIDRVDVRVPEKSVGETGWDVFTLTYQTRGPISTILTAQCMNHYSGLFKHLWRSKRMEYVLTSLWKRQVTFARSAKIIPKLKQVCHFSQTLLSEMMHFIQQMQYYIEFEVMECCWDELLRKIANAKDIDALVDAHEYFLNTVISRSMLDAESQELAEQLRAIYDVIIEYQSLKESFWKAVNKEIEERRKFDCVKNSDSSSAKSEKERRYNFENDSIPNFRVRIQLLAHTYQDMVQKFLLLLADHRDADLRFLSFRLDFNEHYKKRNKSLETSFTYSRHRYSLDNSITSK</sequence>
<dbReference type="GO" id="GO:0005874">
    <property type="term" value="C:microtubule"/>
    <property type="evidence" value="ECO:0007669"/>
    <property type="project" value="UniProtKB-KW"/>
</dbReference>
<evidence type="ECO:0000256" key="4">
    <source>
        <dbReference type="ARBA" id="ARBA00022701"/>
    </source>
</evidence>
<keyword evidence="4" id="KW-0493">Microtubule</keyword>
<dbReference type="PANTHER" id="PTHR19302:SF14">
    <property type="entry name" value="GAMMA-TUBULIN COMPLEX COMPONENT 3"/>
    <property type="match status" value="1"/>
</dbReference>
<keyword evidence="5" id="KW-0206">Cytoskeleton</keyword>
<dbReference type="InterPro" id="IPR011990">
    <property type="entry name" value="TPR-like_helical_dom_sf"/>
</dbReference>
<dbReference type="EMBL" id="NCKV01000015">
    <property type="protein sequence ID" value="RWS31957.1"/>
    <property type="molecule type" value="Genomic_DNA"/>
</dbReference>
<comment type="caution">
    <text evidence="9">The sequence shown here is derived from an EMBL/GenBank/DDBJ whole genome shotgun (WGS) entry which is preliminary data.</text>
</comment>
<dbReference type="GO" id="GO:0007020">
    <property type="term" value="P:microtubule nucleation"/>
    <property type="evidence" value="ECO:0007669"/>
    <property type="project" value="InterPro"/>
</dbReference>
<evidence type="ECO:0000259" key="7">
    <source>
        <dbReference type="Pfam" id="PF04130"/>
    </source>
</evidence>
<dbReference type="PANTHER" id="PTHR19302">
    <property type="entry name" value="GAMMA TUBULIN COMPLEX PROTEIN"/>
    <property type="match status" value="1"/>
</dbReference>
<keyword evidence="10" id="KW-1185">Reference proteome</keyword>